<comment type="subcellular location">
    <subcellularLocation>
        <location evidence="5">Cytoplasm</location>
    </subcellularLocation>
</comment>
<dbReference type="PANTHER" id="PTHR42872">
    <property type="entry name" value="PROTEIN-GLUTAMATE METHYLESTERASE/PROTEIN-GLUTAMINE GLUTAMINASE"/>
    <property type="match status" value="1"/>
</dbReference>
<dbReference type="EMBL" id="SSHH01000004">
    <property type="protein sequence ID" value="TIX49070.1"/>
    <property type="molecule type" value="Genomic_DNA"/>
</dbReference>
<comment type="similarity">
    <text evidence="5">Belongs to the CheB family.</text>
</comment>
<evidence type="ECO:0000259" key="10">
    <source>
        <dbReference type="PROSITE" id="PS50122"/>
    </source>
</evidence>
<dbReference type="InterPro" id="IPR011006">
    <property type="entry name" value="CheY-like_superfamily"/>
</dbReference>
<dbReference type="Proteomes" id="UP000309389">
    <property type="component" value="Unassembled WGS sequence"/>
</dbReference>
<evidence type="ECO:0000256" key="7">
    <source>
        <dbReference type="PROSITE-ProRule" id="PRU00169"/>
    </source>
</evidence>
<sequence>MPIRVLIVDDSALMRKLLQGRLASEGDIEVVGCACDAQEARALMKALDPDVVTLDIEMPGMDGLSFLQKIMELRPTPVIIVSGSTQEGNSTTAQALQFGAVSCYAKSDRHGSLPLEDGGKLADLVREAAKVTLKPQRGAADRSPIEAPARPGSPPELIAIGSSTGGVEALRTLLAGFPADCPPTVIVQHVNARFAPAIAQSLDAACEARVVLAQSDTIIEPGHVYFAPGGDRHLLVAPAGSKGFRTILRAGDPVSGHRPSVDVLFASVAETLGTKAMGVLLTGMGQDGAQGLAKMAARGSFTIAQDEASCVVFGMPRAAIELGAASAVLPLTRIANYLFVQAECA</sequence>
<dbReference type="RefSeq" id="WP_136694645.1">
    <property type="nucleotide sequence ID" value="NZ_SSHH01000004.1"/>
</dbReference>
<feature type="active site" evidence="5 6">
    <location>
        <position position="287"/>
    </location>
</feature>
<evidence type="ECO:0000313" key="12">
    <source>
        <dbReference type="Proteomes" id="UP000309389"/>
    </source>
</evidence>
<comment type="function">
    <text evidence="5">Involved in chemotaxis. Part of a chemotaxis signal transduction system that modulates chemotaxis in response to various stimuli. Catalyzes the demethylation of specific methylglutamate residues introduced into the chemoreceptors (methyl-accepting chemotaxis proteins or MCP) by CheR. Also mediates the irreversible deamidation of specific glutamine residues to glutamic acid.</text>
</comment>
<dbReference type="SMART" id="SM00448">
    <property type="entry name" value="REC"/>
    <property type="match status" value="1"/>
</dbReference>
<dbReference type="GO" id="GO:0006935">
    <property type="term" value="P:chemotaxis"/>
    <property type="evidence" value="ECO:0007669"/>
    <property type="project" value="UniProtKB-UniRule"/>
</dbReference>
<dbReference type="SUPFAM" id="SSF52738">
    <property type="entry name" value="Methylesterase CheB, C-terminal domain"/>
    <property type="match status" value="1"/>
</dbReference>
<dbReference type="GO" id="GO:0005737">
    <property type="term" value="C:cytoplasm"/>
    <property type="evidence" value="ECO:0007669"/>
    <property type="project" value="UniProtKB-SubCell"/>
</dbReference>
<feature type="active site" evidence="5 6">
    <location>
        <position position="163"/>
    </location>
</feature>
<dbReference type="InterPro" id="IPR008248">
    <property type="entry name" value="CheB-like"/>
</dbReference>
<dbReference type="SUPFAM" id="SSF52172">
    <property type="entry name" value="CheY-like"/>
    <property type="match status" value="1"/>
</dbReference>
<comment type="domain">
    <text evidence="5">Contains a C-terminal catalytic domain, and an N-terminal region which modulates catalytic activity.</text>
</comment>
<dbReference type="InterPro" id="IPR001789">
    <property type="entry name" value="Sig_transdc_resp-reg_receiver"/>
</dbReference>
<evidence type="ECO:0000259" key="9">
    <source>
        <dbReference type="PROSITE" id="PS50110"/>
    </source>
</evidence>
<comment type="catalytic activity">
    <reaction evidence="5">
        <text>L-glutaminyl-[protein] + H2O = L-glutamyl-[protein] + NH4(+)</text>
        <dbReference type="Rhea" id="RHEA:16441"/>
        <dbReference type="Rhea" id="RHEA-COMP:10207"/>
        <dbReference type="Rhea" id="RHEA-COMP:10208"/>
        <dbReference type="ChEBI" id="CHEBI:15377"/>
        <dbReference type="ChEBI" id="CHEBI:28938"/>
        <dbReference type="ChEBI" id="CHEBI:29973"/>
        <dbReference type="ChEBI" id="CHEBI:30011"/>
        <dbReference type="EC" id="3.5.1.44"/>
    </reaction>
</comment>
<keyword evidence="3 5" id="KW-0378">Hydrolase</keyword>
<comment type="caution">
    <text evidence="11">The sequence shown here is derived from an EMBL/GenBank/DDBJ whole genome shotgun (WGS) entry which is preliminary data.</text>
</comment>
<evidence type="ECO:0000256" key="8">
    <source>
        <dbReference type="SAM" id="MobiDB-lite"/>
    </source>
</evidence>
<dbReference type="PROSITE" id="PS50110">
    <property type="entry name" value="RESPONSE_REGULATORY"/>
    <property type="match status" value="1"/>
</dbReference>
<evidence type="ECO:0000256" key="4">
    <source>
        <dbReference type="ARBA" id="ARBA00048267"/>
    </source>
</evidence>
<dbReference type="EC" id="3.5.1.44" evidence="5"/>
<dbReference type="AlphaFoldDB" id="A0A4T3F363"/>
<dbReference type="CDD" id="cd16432">
    <property type="entry name" value="CheB_Rec"/>
    <property type="match status" value="1"/>
</dbReference>
<reference evidence="11 12" key="1">
    <citation type="submission" date="2019-04" db="EMBL/GenBank/DDBJ databases">
        <title>Altererythrobacter aquimixticola sp. nov., isolated from sediment of junction between the ocean and a freshwater spring.</title>
        <authorList>
            <person name="Yoon J.-H."/>
        </authorList>
    </citation>
    <scope>NUCLEOTIDE SEQUENCE [LARGE SCALE GENOMIC DNA]</scope>
    <source>
        <strain evidence="11 12">SSKS-13</strain>
    </source>
</reference>
<keyword evidence="5 7" id="KW-0597">Phosphoprotein</keyword>
<feature type="domain" description="CheB-type methylesterase" evidence="10">
    <location>
        <begin position="151"/>
        <end position="345"/>
    </location>
</feature>
<feature type="region of interest" description="Disordered" evidence="8">
    <location>
        <begin position="133"/>
        <end position="154"/>
    </location>
</feature>
<dbReference type="CDD" id="cd17541">
    <property type="entry name" value="REC_CheB-like"/>
    <property type="match status" value="1"/>
</dbReference>
<dbReference type="NCBIfam" id="NF001965">
    <property type="entry name" value="PRK00742.1"/>
    <property type="match status" value="1"/>
</dbReference>
<evidence type="ECO:0000256" key="2">
    <source>
        <dbReference type="ARBA" id="ARBA00022500"/>
    </source>
</evidence>
<gene>
    <name evidence="5" type="primary">cheB</name>
    <name evidence="11" type="ORF">E5222_15185</name>
</gene>
<evidence type="ECO:0000256" key="1">
    <source>
        <dbReference type="ARBA" id="ARBA00022490"/>
    </source>
</evidence>
<comment type="catalytic activity">
    <reaction evidence="4 5">
        <text>[protein]-L-glutamate 5-O-methyl ester + H2O = L-glutamyl-[protein] + methanol + H(+)</text>
        <dbReference type="Rhea" id="RHEA:23236"/>
        <dbReference type="Rhea" id="RHEA-COMP:10208"/>
        <dbReference type="Rhea" id="RHEA-COMP:10311"/>
        <dbReference type="ChEBI" id="CHEBI:15377"/>
        <dbReference type="ChEBI" id="CHEBI:15378"/>
        <dbReference type="ChEBI" id="CHEBI:17790"/>
        <dbReference type="ChEBI" id="CHEBI:29973"/>
        <dbReference type="ChEBI" id="CHEBI:82795"/>
        <dbReference type="EC" id="3.1.1.61"/>
    </reaction>
</comment>
<dbReference type="Pfam" id="PF00072">
    <property type="entry name" value="Response_reg"/>
    <property type="match status" value="1"/>
</dbReference>
<feature type="active site" evidence="5 6">
    <location>
        <position position="189"/>
    </location>
</feature>
<keyword evidence="1 5" id="KW-0963">Cytoplasm</keyword>
<dbReference type="PIRSF" id="PIRSF000876">
    <property type="entry name" value="RR_chemtxs_CheB"/>
    <property type="match status" value="1"/>
</dbReference>
<dbReference type="HAMAP" id="MF_00099">
    <property type="entry name" value="CheB_chemtxs"/>
    <property type="match status" value="1"/>
</dbReference>
<dbReference type="Pfam" id="PF01339">
    <property type="entry name" value="CheB_methylest"/>
    <property type="match status" value="1"/>
</dbReference>
<dbReference type="GO" id="GO:0008984">
    <property type="term" value="F:protein-glutamate methylesterase activity"/>
    <property type="evidence" value="ECO:0007669"/>
    <property type="project" value="UniProtKB-UniRule"/>
</dbReference>
<evidence type="ECO:0000256" key="5">
    <source>
        <dbReference type="HAMAP-Rule" id="MF_00099"/>
    </source>
</evidence>
<dbReference type="Gene3D" id="3.40.50.180">
    <property type="entry name" value="Methylesterase CheB, C-terminal domain"/>
    <property type="match status" value="1"/>
</dbReference>
<dbReference type="InterPro" id="IPR035909">
    <property type="entry name" value="CheB_C"/>
</dbReference>
<evidence type="ECO:0000313" key="11">
    <source>
        <dbReference type="EMBL" id="TIX49070.1"/>
    </source>
</evidence>
<keyword evidence="12" id="KW-1185">Reference proteome</keyword>
<proteinExistence type="inferred from homology"/>
<name>A0A4T3F363_9SPHN</name>
<dbReference type="Gene3D" id="3.40.50.2300">
    <property type="match status" value="1"/>
</dbReference>
<dbReference type="InterPro" id="IPR000673">
    <property type="entry name" value="Sig_transdc_resp-reg_Me-estase"/>
</dbReference>
<dbReference type="PANTHER" id="PTHR42872:SF6">
    <property type="entry name" value="PROTEIN-GLUTAMATE METHYLESTERASE_PROTEIN-GLUTAMINE GLUTAMINASE"/>
    <property type="match status" value="1"/>
</dbReference>
<keyword evidence="2 5" id="KW-0145">Chemotaxis</keyword>
<dbReference type="NCBIfam" id="NF009206">
    <property type="entry name" value="PRK12555.1"/>
    <property type="match status" value="1"/>
</dbReference>
<accession>A0A4T3F363</accession>
<dbReference type="PROSITE" id="PS50122">
    <property type="entry name" value="CHEB"/>
    <property type="match status" value="1"/>
</dbReference>
<evidence type="ECO:0000256" key="6">
    <source>
        <dbReference type="PROSITE-ProRule" id="PRU00050"/>
    </source>
</evidence>
<dbReference type="GO" id="GO:0000156">
    <property type="term" value="F:phosphorelay response regulator activity"/>
    <property type="evidence" value="ECO:0007669"/>
    <property type="project" value="InterPro"/>
</dbReference>
<dbReference type="EC" id="3.1.1.61" evidence="5"/>
<feature type="domain" description="Response regulatory" evidence="9">
    <location>
        <begin position="4"/>
        <end position="121"/>
    </location>
</feature>
<organism evidence="11 12">
    <name type="scientific">Alteraurantiacibacter aquimixticola</name>
    <dbReference type="NCBI Taxonomy" id="2489173"/>
    <lineage>
        <taxon>Bacteria</taxon>
        <taxon>Pseudomonadati</taxon>
        <taxon>Pseudomonadota</taxon>
        <taxon>Alphaproteobacteria</taxon>
        <taxon>Sphingomonadales</taxon>
        <taxon>Erythrobacteraceae</taxon>
        <taxon>Alteraurantiacibacter</taxon>
    </lineage>
</organism>
<evidence type="ECO:0000256" key="3">
    <source>
        <dbReference type="ARBA" id="ARBA00022801"/>
    </source>
</evidence>
<feature type="modified residue" description="4-aspartylphosphate" evidence="5 7">
    <location>
        <position position="55"/>
    </location>
</feature>
<dbReference type="OrthoDB" id="9793421at2"/>
<comment type="PTM">
    <text evidence="5">Phosphorylated by CheA. Phosphorylation of the N-terminal regulatory domain activates the methylesterase activity.</text>
</comment>
<protein>
    <recommendedName>
        <fullName evidence="5">Protein-glutamate methylesterase/protein-glutamine glutaminase</fullName>
        <ecNumber evidence="5">3.1.1.61</ecNumber>
        <ecNumber evidence="5">3.5.1.44</ecNumber>
    </recommendedName>
</protein>
<dbReference type="GO" id="GO:0050568">
    <property type="term" value="F:protein-glutamine glutaminase activity"/>
    <property type="evidence" value="ECO:0007669"/>
    <property type="project" value="UniProtKB-UniRule"/>
</dbReference>